<dbReference type="EMBL" id="VZQQ01000002">
    <property type="protein sequence ID" value="MBC8745797.1"/>
    <property type="molecule type" value="Genomic_DNA"/>
</dbReference>
<evidence type="ECO:0000313" key="2">
    <source>
        <dbReference type="Proteomes" id="UP000736373"/>
    </source>
</evidence>
<accession>A0ABR7PHE5</accession>
<protein>
    <submittedName>
        <fullName evidence="1">Uncharacterized protein</fullName>
    </submittedName>
</protein>
<proteinExistence type="predicted"/>
<evidence type="ECO:0000313" key="1">
    <source>
        <dbReference type="EMBL" id="MBC8745797.1"/>
    </source>
</evidence>
<name>A0ABR7PHE5_9BURK</name>
<dbReference type="Proteomes" id="UP000736373">
    <property type="component" value="Unassembled WGS sequence"/>
</dbReference>
<comment type="caution">
    <text evidence="1">The sequence shown here is derived from an EMBL/GenBank/DDBJ whole genome shotgun (WGS) entry which is preliminary data.</text>
</comment>
<organism evidence="1 2">
    <name type="scientific">Paraburkholderia podalyriae</name>
    <dbReference type="NCBI Taxonomy" id="1938811"/>
    <lineage>
        <taxon>Bacteria</taxon>
        <taxon>Pseudomonadati</taxon>
        <taxon>Pseudomonadota</taxon>
        <taxon>Betaproteobacteria</taxon>
        <taxon>Burkholderiales</taxon>
        <taxon>Burkholderiaceae</taxon>
        <taxon>Paraburkholderia</taxon>
    </lineage>
</organism>
<dbReference type="RefSeq" id="WP_187632923.1">
    <property type="nucleotide sequence ID" value="NZ_VZQQ01000002.1"/>
</dbReference>
<reference evidence="1 2" key="1">
    <citation type="submission" date="2019-09" db="EMBL/GenBank/DDBJ databases">
        <title>Paraburkholderia podalyriae sp. nov., A South African Podalyria-associated rhizobium.</title>
        <authorList>
            <person name="Mavima L."/>
            <person name="Beukes C.W."/>
            <person name="Palmer M."/>
            <person name="De Meyer S.E."/>
            <person name="James E.K."/>
            <person name="Maluk M."/>
            <person name="Avontuur J.R."/>
            <person name="Chan W.Y."/>
            <person name="Venter S.N."/>
            <person name="Steenkamp E.T."/>
        </authorList>
    </citation>
    <scope>NUCLEOTIDE SEQUENCE [LARGE SCALE GENOMIC DNA]</scope>
    <source>
        <strain evidence="1 2">WC7.3b</strain>
    </source>
</reference>
<gene>
    <name evidence="1" type="ORF">F6X42_03845</name>
</gene>
<keyword evidence="2" id="KW-1185">Reference proteome</keyword>
<sequence length="76" mass="8470">MSVSYEDLMRQAAMTAELYLFSALHAVEEARARGYKISDTNSVALVTAFMKAAASDYAVHARIKFEEEHPGLFARL</sequence>